<dbReference type="NCBIfam" id="TIGR00873">
    <property type="entry name" value="gnd"/>
    <property type="match status" value="1"/>
</dbReference>
<comment type="similarity">
    <text evidence="5">Belongs to the gluconokinase GntK/GntV family.</text>
</comment>
<dbReference type="Gene3D" id="1.10.1040.10">
    <property type="entry name" value="N-(1-d-carboxylethyl)-l-norvaline Dehydrogenase, domain 2"/>
    <property type="match status" value="1"/>
</dbReference>
<dbReference type="InterPro" id="IPR031322">
    <property type="entry name" value="Shikimate/glucono_kinase"/>
</dbReference>
<evidence type="ECO:0000256" key="14">
    <source>
        <dbReference type="ARBA" id="ARBA00048090"/>
    </source>
</evidence>
<dbReference type="PANTHER" id="PTHR11811">
    <property type="entry name" value="6-PHOSPHOGLUCONATE DEHYDROGENASE"/>
    <property type="match status" value="1"/>
</dbReference>
<keyword evidence="7" id="KW-0808">Transferase</keyword>
<dbReference type="RefSeq" id="WP_379982036.1">
    <property type="nucleotide sequence ID" value="NZ_JBHSFV010000015.1"/>
</dbReference>
<dbReference type="InterPro" id="IPR006113">
    <property type="entry name" value="6PGDH_Gnd/GntZ"/>
</dbReference>
<dbReference type="PRINTS" id="PR00076">
    <property type="entry name" value="6PGDHDRGNASE"/>
</dbReference>
<reference evidence="19" key="1">
    <citation type="journal article" date="2019" name="Int. J. Syst. Evol. Microbiol.">
        <title>The Global Catalogue of Microorganisms (GCM) 10K type strain sequencing project: providing services to taxonomists for standard genome sequencing and annotation.</title>
        <authorList>
            <consortium name="The Broad Institute Genomics Platform"/>
            <consortium name="The Broad Institute Genome Sequencing Center for Infectious Disease"/>
            <person name="Wu L."/>
            <person name="Ma J."/>
        </authorList>
    </citation>
    <scope>NUCLEOTIDE SEQUENCE [LARGE SCALE GENOMIC DNA]</scope>
    <source>
        <strain evidence="19">YJ-61-S</strain>
    </source>
</reference>
<keyword evidence="11 16" id="KW-0560">Oxidoreductase</keyword>
<dbReference type="NCBIfam" id="TIGR01313">
    <property type="entry name" value="therm_gnt_kin"/>
    <property type="match status" value="1"/>
</dbReference>
<dbReference type="InterPro" id="IPR006183">
    <property type="entry name" value="Pgluconate_DH"/>
</dbReference>
<evidence type="ECO:0000259" key="17">
    <source>
        <dbReference type="SMART" id="SM01350"/>
    </source>
</evidence>
<dbReference type="SMART" id="SM01350">
    <property type="entry name" value="6PGD"/>
    <property type="match status" value="1"/>
</dbReference>
<evidence type="ECO:0000313" key="18">
    <source>
        <dbReference type="EMBL" id="MFC4636138.1"/>
    </source>
</evidence>
<evidence type="ECO:0000256" key="5">
    <source>
        <dbReference type="ARBA" id="ARBA00008420"/>
    </source>
</evidence>
<proteinExistence type="inferred from homology"/>
<evidence type="ECO:0000256" key="11">
    <source>
        <dbReference type="ARBA" id="ARBA00023002"/>
    </source>
</evidence>
<comment type="catalytic activity">
    <reaction evidence="14">
        <text>D-gluconate + ATP = 6-phospho-D-gluconate + ADP + H(+)</text>
        <dbReference type="Rhea" id="RHEA:19433"/>
        <dbReference type="ChEBI" id="CHEBI:15378"/>
        <dbReference type="ChEBI" id="CHEBI:18391"/>
        <dbReference type="ChEBI" id="CHEBI:30616"/>
        <dbReference type="ChEBI" id="CHEBI:58759"/>
        <dbReference type="ChEBI" id="CHEBI:456216"/>
        <dbReference type="EC" id="2.7.1.12"/>
    </reaction>
</comment>
<keyword evidence="13 16" id="KW-0570">Pentose shunt</keyword>
<protein>
    <recommendedName>
        <fullName evidence="6 16">6-phosphogluconate dehydrogenase, decarboxylating</fullName>
        <ecNumber evidence="16">1.1.1.44</ecNumber>
    </recommendedName>
</protein>
<keyword evidence="9" id="KW-0418">Kinase</keyword>
<dbReference type="EMBL" id="JBHSFV010000015">
    <property type="protein sequence ID" value="MFC4636138.1"/>
    <property type="molecule type" value="Genomic_DNA"/>
</dbReference>
<comment type="pathway">
    <text evidence="2">Carbohydrate acid metabolism.</text>
</comment>
<evidence type="ECO:0000256" key="1">
    <source>
        <dbReference type="ARBA" id="ARBA00002526"/>
    </source>
</evidence>
<keyword evidence="10" id="KW-0067">ATP-binding</keyword>
<comment type="caution">
    <text evidence="18">The sequence shown here is derived from an EMBL/GenBank/DDBJ whole genome shotgun (WGS) entry which is preliminary data.</text>
</comment>
<comment type="catalytic activity">
    <reaction evidence="15 16">
        <text>6-phospho-D-gluconate + NADP(+) = D-ribulose 5-phosphate + CO2 + NADPH</text>
        <dbReference type="Rhea" id="RHEA:10116"/>
        <dbReference type="ChEBI" id="CHEBI:16526"/>
        <dbReference type="ChEBI" id="CHEBI:57783"/>
        <dbReference type="ChEBI" id="CHEBI:58121"/>
        <dbReference type="ChEBI" id="CHEBI:58349"/>
        <dbReference type="ChEBI" id="CHEBI:58759"/>
        <dbReference type="EC" id="1.1.1.44"/>
    </reaction>
</comment>
<dbReference type="InterPro" id="IPR006001">
    <property type="entry name" value="Therm_gnt_kin"/>
</dbReference>
<gene>
    <name evidence="18" type="primary">gndA</name>
    <name evidence="18" type="ORF">ACFO3O_19685</name>
</gene>
<comment type="function">
    <text evidence="1">Catalyzes the oxidative decarboxylation of 6-phosphogluconate to ribulose 5-phosphate and CO(2), with concomitant reduction of NADP to NADPH.</text>
</comment>
<dbReference type="CDD" id="cd02021">
    <property type="entry name" value="GntK"/>
    <property type="match status" value="1"/>
</dbReference>
<evidence type="ECO:0000256" key="4">
    <source>
        <dbReference type="ARBA" id="ARBA00008419"/>
    </source>
</evidence>
<dbReference type="InterPro" id="IPR027417">
    <property type="entry name" value="P-loop_NTPase"/>
</dbReference>
<evidence type="ECO:0000256" key="12">
    <source>
        <dbReference type="ARBA" id="ARBA00023064"/>
    </source>
</evidence>
<sequence>MATIYIVMGVSGVGKTTLGKALAKRLIIPFYDADDFHSQENKAKMAAGIPLQDQDRWPWLDSIVAQYPLWKTKGAILACSALKESYRTRLKVDQLQVKTIYLSANFSFVAQRLAARKAHFFNPDLLQSQFDTLETPKSGIVCDATLPKEAIVKHIMNAIQRDQASPLGLIGLGVMGKSLARNFANHDIPLSLYNRHVPGMEEEVALQCIRTYPELKDCKGFDDMELFVNSLALPRKIFLMVNAGPAVDAVIDSLLPYLTEGDMIMDGGNSHYLDTERRVKDLQDKGIHFVGVGVSGGEEGALKGPSIMPGGTTEAYHQVAPFLEAIAAKDAQGNACCAKVGSGGSGHFVKMIHNGIEYAEMQLIAEMYDILHFHGKISLTEIADRFDEWNKGETNSYLLEISVIILQKTEDGQPLIDVILDKAQQKGTGSWSTTAALQIGAPFDTIAQAVLARIISSQKEQRLKGQQLYNIKREEIKNIDTTILQKAYQTARMINHAIGFETLRKASAHYQWDLQLSEIARIWTNGCIIRSKTMERLIEILDGFDDNILFHESVIPQLIKGNVALKHIVQHALGAGAAIPVLSASLSYFNAMIQGDSSANMIQAQRDFFGAHTYERKDKEGVFHTDWEVSQ</sequence>
<dbReference type="InterPro" id="IPR013328">
    <property type="entry name" value="6PGD_dom2"/>
</dbReference>
<dbReference type="Gene3D" id="1.20.5.320">
    <property type="entry name" value="6-Phosphogluconate Dehydrogenase, domain 3"/>
    <property type="match status" value="1"/>
</dbReference>
<dbReference type="Pfam" id="PF03446">
    <property type="entry name" value="NAD_binding_2"/>
    <property type="match status" value="1"/>
</dbReference>
<evidence type="ECO:0000256" key="7">
    <source>
        <dbReference type="ARBA" id="ARBA00022679"/>
    </source>
</evidence>
<comment type="pathway">
    <text evidence="3 16">Carbohydrate degradation; pentose phosphate pathway; D-ribulose 5-phosphate from D-glucose 6-phosphate (oxidative stage): step 3/3.</text>
</comment>
<organism evidence="18 19">
    <name type="scientific">Dokdonia ponticola</name>
    <dbReference type="NCBI Taxonomy" id="2041041"/>
    <lineage>
        <taxon>Bacteria</taxon>
        <taxon>Pseudomonadati</taxon>
        <taxon>Bacteroidota</taxon>
        <taxon>Flavobacteriia</taxon>
        <taxon>Flavobacteriales</taxon>
        <taxon>Flavobacteriaceae</taxon>
        <taxon>Dokdonia</taxon>
    </lineage>
</organism>
<evidence type="ECO:0000256" key="15">
    <source>
        <dbReference type="ARBA" id="ARBA00048640"/>
    </source>
</evidence>
<dbReference type="GO" id="GO:0004616">
    <property type="term" value="F:phosphogluconate dehydrogenase (decarboxylating) activity"/>
    <property type="evidence" value="ECO:0007669"/>
    <property type="project" value="UniProtKB-EC"/>
</dbReference>
<dbReference type="Pfam" id="PF01202">
    <property type="entry name" value="SKI"/>
    <property type="match status" value="1"/>
</dbReference>
<evidence type="ECO:0000256" key="9">
    <source>
        <dbReference type="ARBA" id="ARBA00022777"/>
    </source>
</evidence>
<dbReference type="InterPro" id="IPR006114">
    <property type="entry name" value="6PGDH_C"/>
</dbReference>
<dbReference type="InterPro" id="IPR008927">
    <property type="entry name" value="6-PGluconate_DH-like_C_sf"/>
</dbReference>
<evidence type="ECO:0000256" key="16">
    <source>
        <dbReference type="RuleBase" id="RU000485"/>
    </source>
</evidence>
<evidence type="ECO:0000256" key="8">
    <source>
        <dbReference type="ARBA" id="ARBA00022741"/>
    </source>
</evidence>
<keyword evidence="19" id="KW-1185">Reference proteome</keyword>
<name>A0ABV9I2T7_9FLAO</name>
<dbReference type="SUPFAM" id="SSF51735">
    <property type="entry name" value="NAD(P)-binding Rossmann-fold domains"/>
    <property type="match status" value="1"/>
</dbReference>
<keyword evidence="12 16" id="KW-0311">Gluconate utilization</keyword>
<dbReference type="InterPro" id="IPR006115">
    <property type="entry name" value="6PGDH_NADP-bd"/>
</dbReference>
<evidence type="ECO:0000256" key="10">
    <source>
        <dbReference type="ARBA" id="ARBA00022840"/>
    </source>
</evidence>
<keyword evidence="16" id="KW-0521">NADP</keyword>
<dbReference type="Gene3D" id="3.40.50.720">
    <property type="entry name" value="NAD(P)-binding Rossmann-like Domain"/>
    <property type="match status" value="1"/>
</dbReference>
<dbReference type="Proteomes" id="UP001596043">
    <property type="component" value="Unassembled WGS sequence"/>
</dbReference>
<dbReference type="NCBIfam" id="NF006765">
    <property type="entry name" value="PRK09287.1"/>
    <property type="match status" value="1"/>
</dbReference>
<evidence type="ECO:0000313" key="19">
    <source>
        <dbReference type="Proteomes" id="UP001596043"/>
    </source>
</evidence>
<evidence type="ECO:0000256" key="2">
    <source>
        <dbReference type="ARBA" id="ARBA00004761"/>
    </source>
</evidence>
<dbReference type="InterPro" id="IPR036291">
    <property type="entry name" value="NAD(P)-bd_dom_sf"/>
</dbReference>
<keyword evidence="8" id="KW-0547">Nucleotide-binding</keyword>
<evidence type="ECO:0000256" key="13">
    <source>
        <dbReference type="ARBA" id="ARBA00023126"/>
    </source>
</evidence>
<dbReference type="EC" id="1.1.1.44" evidence="16"/>
<dbReference type="SUPFAM" id="SSF52540">
    <property type="entry name" value="P-loop containing nucleoside triphosphate hydrolases"/>
    <property type="match status" value="1"/>
</dbReference>
<feature type="domain" description="6-phosphogluconate dehydrogenase C-terminal" evidence="17">
    <location>
        <begin position="346"/>
        <end position="628"/>
    </location>
</feature>
<accession>A0ABV9I2T7</accession>
<dbReference type="Gene3D" id="3.40.50.300">
    <property type="entry name" value="P-loop containing nucleotide triphosphate hydrolases"/>
    <property type="match status" value="1"/>
</dbReference>
<dbReference type="SUPFAM" id="SSF48179">
    <property type="entry name" value="6-phosphogluconate dehydrogenase C-terminal domain-like"/>
    <property type="match status" value="1"/>
</dbReference>
<evidence type="ECO:0000256" key="3">
    <source>
        <dbReference type="ARBA" id="ARBA00004874"/>
    </source>
</evidence>
<evidence type="ECO:0000256" key="6">
    <source>
        <dbReference type="ARBA" id="ARBA00018193"/>
    </source>
</evidence>
<dbReference type="Pfam" id="PF00393">
    <property type="entry name" value="6PGD"/>
    <property type="match status" value="1"/>
</dbReference>
<comment type="similarity">
    <text evidence="4 16">Belongs to the 6-phosphogluconate dehydrogenase family.</text>
</comment>